<accession>A0A2G0MIX5</accession>
<name>A0A2G0MIX5_9GAMM</name>
<evidence type="ECO:0000313" key="1">
    <source>
        <dbReference type="EMBL" id="PHM22411.1"/>
    </source>
</evidence>
<keyword evidence="2" id="KW-1185">Reference proteome</keyword>
<protein>
    <submittedName>
        <fullName evidence="1">Uncharacterized protein</fullName>
    </submittedName>
</protein>
<evidence type="ECO:0000313" key="2">
    <source>
        <dbReference type="Proteomes" id="UP000224871"/>
    </source>
</evidence>
<organism evidence="1 2">
    <name type="scientific">Xenorhabdus innexi</name>
    <dbReference type="NCBI Taxonomy" id="290109"/>
    <lineage>
        <taxon>Bacteria</taxon>
        <taxon>Pseudomonadati</taxon>
        <taxon>Pseudomonadota</taxon>
        <taxon>Gammaproteobacteria</taxon>
        <taxon>Enterobacterales</taxon>
        <taxon>Morganellaceae</taxon>
        <taxon>Xenorhabdus</taxon>
    </lineage>
</organism>
<dbReference type="EMBL" id="NIBU01000189">
    <property type="protein sequence ID" value="PHM22411.1"/>
    <property type="molecule type" value="Genomic_DNA"/>
</dbReference>
<reference evidence="1 2" key="1">
    <citation type="journal article" date="2017" name="Nat. Microbiol.">
        <title>Natural product diversity associated with the nematode symbionts Photorhabdus and Xenorhabdus.</title>
        <authorList>
            <person name="Tobias N.J."/>
            <person name="Wolff H."/>
            <person name="Djahanschiri B."/>
            <person name="Grundmann F."/>
            <person name="Kronenwerth M."/>
            <person name="Shi Y.M."/>
            <person name="Simonyi S."/>
            <person name="Grun P."/>
            <person name="Shapiro-Ilan D."/>
            <person name="Pidot S.J."/>
            <person name="Stinear T.P."/>
            <person name="Ebersberger I."/>
            <person name="Bode H.B."/>
        </authorList>
    </citation>
    <scope>NUCLEOTIDE SEQUENCE [LARGE SCALE GENOMIC DNA]</scope>
    <source>
        <strain evidence="1 2">DSM 16336</strain>
    </source>
</reference>
<sequence length="78" mass="9027">MGDPLKRRMLKVFNDFRPDKEPVIRVIQIDRLLQGVAVSVKQAVIEPQRTLYPQPAEIVFRDKGLHRPADPDMTAYQI</sequence>
<dbReference type="Proteomes" id="UP000224871">
    <property type="component" value="Unassembled WGS sequence"/>
</dbReference>
<proteinExistence type="predicted"/>
<comment type="caution">
    <text evidence="1">The sequence shown here is derived from an EMBL/GenBank/DDBJ whole genome shotgun (WGS) entry which is preliminary data.</text>
</comment>
<gene>
    <name evidence="1" type="ORF">Xinn_04151</name>
</gene>